<dbReference type="SUPFAM" id="SSF48452">
    <property type="entry name" value="TPR-like"/>
    <property type="match status" value="1"/>
</dbReference>
<dbReference type="InterPro" id="IPR041664">
    <property type="entry name" value="AAA_16"/>
</dbReference>
<dbReference type="Pfam" id="PF00486">
    <property type="entry name" value="Trans_reg_C"/>
    <property type="match status" value="1"/>
</dbReference>
<proteinExistence type="inferred from homology"/>
<dbReference type="InterPro" id="IPR011990">
    <property type="entry name" value="TPR-like_helical_dom_sf"/>
</dbReference>
<dbReference type="SUPFAM" id="SSF52540">
    <property type="entry name" value="P-loop containing nucleoside triphosphate hydrolases"/>
    <property type="match status" value="1"/>
</dbReference>
<keyword evidence="9" id="KW-1185">Reference proteome</keyword>
<organism evidence="8 9">
    <name type="scientific">Myceligenerans indicum</name>
    <dbReference type="NCBI Taxonomy" id="2593663"/>
    <lineage>
        <taxon>Bacteria</taxon>
        <taxon>Bacillati</taxon>
        <taxon>Actinomycetota</taxon>
        <taxon>Actinomycetes</taxon>
        <taxon>Micrococcales</taxon>
        <taxon>Promicromonosporaceae</taxon>
        <taxon>Myceligenerans</taxon>
    </lineage>
</organism>
<dbReference type="EMBL" id="JABBYC010000048">
    <property type="protein sequence ID" value="MBL0888223.1"/>
    <property type="molecule type" value="Genomic_DNA"/>
</dbReference>
<dbReference type="InterPro" id="IPR016032">
    <property type="entry name" value="Sig_transdc_resp-reg_C-effctor"/>
</dbReference>
<dbReference type="SMART" id="SM01043">
    <property type="entry name" value="BTAD"/>
    <property type="match status" value="1"/>
</dbReference>
<dbReference type="PANTHER" id="PTHR35807">
    <property type="entry name" value="TRANSCRIPTIONAL REGULATOR REDD-RELATED"/>
    <property type="match status" value="1"/>
</dbReference>
<evidence type="ECO:0000256" key="2">
    <source>
        <dbReference type="ARBA" id="ARBA00023015"/>
    </source>
</evidence>
<dbReference type="InterPro" id="IPR051677">
    <property type="entry name" value="AfsR-DnrI-RedD_regulator"/>
</dbReference>
<dbReference type="PROSITE" id="PS51755">
    <property type="entry name" value="OMPR_PHOB"/>
    <property type="match status" value="1"/>
</dbReference>
<dbReference type="SUPFAM" id="SSF46894">
    <property type="entry name" value="C-terminal effector domain of the bipartite response regulators"/>
    <property type="match status" value="1"/>
</dbReference>
<feature type="region of interest" description="Disordered" evidence="6">
    <location>
        <begin position="277"/>
        <end position="301"/>
    </location>
</feature>
<dbReference type="Proteomes" id="UP000675409">
    <property type="component" value="Unassembled WGS sequence"/>
</dbReference>
<dbReference type="Pfam" id="PF13191">
    <property type="entry name" value="AAA_16"/>
    <property type="match status" value="1"/>
</dbReference>
<sequence length="1084" mass="115369">MEVATTTSLVLTGARTGSSRDAALRLQILGPLRLWRGGEELDAGPRQQAYLLALLLARAGVPVSKAELVELIWGDSAPASAVNVIHKYVGALRRLLEPELPARGTSTYLVGRSSGYLCAADAATLDLVAFRQLWVAGREAKRRDRPEEALDHYSRALELWQGRAGDGLAVGPEAVPVFAGLDAEFLDAGTAAAELAVAAGTPERVLAPLQLAASIGPLHEPVQAALVSVLGAAGRQAEALSVFRAVRERLVDELGIDPGAVLERAHERVLRQSAAPVTVAGSAAGTGSPREGGAPAPARSGEDLVGRVADLTVLRDALERTSQGGTELVVVEGEPGVGKTRLMEEVAGDAAGRGALVAWGRCTDGEGTPSMWPWAQVVGAVLEGLSLPEREAWRADGIGDFLEPRDGALTAQVLPGGNGQFRLFERIVGLIGHVSARRPVLLVVDDLHWADTASLGMFSHLAEARPPGLLLLGALRDRAPAPGSELGRTLARAGRTPSHRRLRVGPLGAPDVAELVRRELGRTPDTDTVRTIHARTSGNPFFVRELSRLLATASPALGRLAARSGVPSTVRDVVRDRMAGLGQESRNLLEIAALIGREVDLGLLARVADVGGGTCLAGVEPAETLGFLVPVRGNPYAVRFVHDLVRESVSEATPPRHASRLHLRVADALEEDAAAGESAPEQIAHHLWAAGPLAEPSRTVRALLRSGRRAAAKSALEASEQDLRLAVQVARSAGLAERELAALSELIAVIGMRSMYAGAEVELLERAELVARSLGRDAEAAGFLYSRWAAYAQGIDLKQTGRLARRLLTTGESSPHPIVRTYGLHAWGIHQWDLGNIGEAFRYLSRSEETLLADAAGRDDNPVQFDLQLLMTGLLAETTALHGDVPGAQVLLDRLEAAGTDHYTVTVWATMSTRIAVIVGDPQAAMEAAERGIAVDPDFSYVFLGTYQRLARCWGRALTGTDPAGAAEQAERIIEKNLLDPVRSCVSTWYALLGDMHLAAGDVPRAATAMDRADHCLRAYGQRYSQGLLLLLRARLRQAQGRPAAAVREAVQLARRVSAHQQAHLFVQRADAFLQELDEDPGRG</sequence>
<evidence type="ECO:0000256" key="1">
    <source>
        <dbReference type="ARBA" id="ARBA00005820"/>
    </source>
</evidence>
<dbReference type="PANTHER" id="PTHR35807:SF1">
    <property type="entry name" value="TRANSCRIPTIONAL REGULATOR REDD"/>
    <property type="match status" value="1"/>
</dbReference>
<reference evidence="8 9" key="1">
    <citation type="journal article" date="2021" name="Arch. Microbiol.">
        <title>Myceligenerans indicum sp. nov., an actinobacterium isolated from mangrove sediment of Sundarbans, India.</title>
        <authorList>
            <person name="Asha K."/>
            <person name="Bhadury P."/>
        </authorList>
    </citation>
    <scope>NUCLEOTIDE SEQUENCE [LARGE SCALE GENOMIC DNA]</scope>
    <source>
        <strain evidence="8 9">I2</strain>
    </source>
</reference>
<comment type="similarity">
    <text evidence="1">Belongs to the AfsR/DnrI/RedD regulatory family.</text>
</comment>
<keyword evidence="3 5" id="KW-0238">DNA-binding</keyword>
<gene>
    <name evidence="8" type="ORF">HGK34_18360</name>
</gene>
<comment type="caution">
    <text evidence="8">The sequence shown here is derived from an EMBL/GenBank/DDBJ whole genome shotgun (WGS) entry which is preliminary data.</text>
</comment>
<dbReference type="RefSeq" id="WP_201850086.1">
    <property type="nucleotide sequence ID" value="NZ_JABBYC010000048.1"/>
</dbReference>
<dbReference type="Gene3D" id="3.40.50.300">
    <property type="entry name" value="P-loop containing nucleotide triphosphate hydrolases"/>
    <property type="match status" value="1"/>
</dbReference>
<dbReference type="Gene3D" id="1.10.10.10">
    <property type="entry name" value="Winged helix-like DNA-binding domain superfamily/Winged helix DNA-binding domain"/>
    <property type="match status" value="1"/>
</dbReference>
<evidence type="ECO:0000259" key="7">
    <source>
        <dbReference type="PROSITE" id="PS51755"/>
    </source>
</evidence>
<evidence type="ECO:0000256" key="4">
    <source>
        <dbReference type="ARBA" id="ARBA00023163"/>
    </source>
</evidence>
<evidence type="ECO:0000313" key="8">
    <source>
        <dbReference type="EMBL" id="MBL0888223.1"/>
    </source>
</evidence>
<keyword evidence="4" id="KW-0804">Transcription</keyword>
<feature type="domain" description="OmpR/PhoB-type" evidence="7">
    <location>
        <begin position="14"/>
        <end position="120"/>
    </location>
</feature>
<evidence type="ECO:0000256" key="5">
    <source>
        <dbReference type="PROSITE-ProRule" id="PRU01091"/>
    </source>
</evidence>
<feature type="DNA-binding region" description="OmpR/PhoB-type" evidence="5">
    <location>
        <begin position="14"/>
        <end position="120"/>
    </location>
</feature>
<accession>A0ABS1LQA2</accession>
<dbReference type="SMART" id="SM00862">
    <property type="entry name" value="Trans_reg_C"/>
    <property type="match status" value="1"/>
</dbReference>
<dbReference type="Pfam" id="PF03704">
    <property type="entry name" value="BTAD"/>
    <property type="match status" value="1"/>
</dbReference>
<keyword evidence="2" id="KW-0805">Transcription regulation</keyword>
<dbReference type="InterPro" id="IPR001867">
    <property type="entry name" value="OmpR/PhoB-type_DNA-bd"/>
</dbReference>
<dbReference type="InterPro" id="IPR027417">
    <property type="entry name" value="P-loop_NTPase"/>
</dbReference>
<dbReference type="Gene3D" id="1.25.40.10">
    <property type="entry name" value="Tetratricopeptide repeat domain"/>
    <property type="match status" value="2"/>
</dbReference>
<dbReference type="CDD" id="cd15831">
    <property type="entry name" value="BTAD"/>
    <property type="match status" value="1"/>
</dbReference>
<dbReference type="InterPro" id="IPR005158">
    <property type="entry name" value="BTAD"/>
</dbReference>
<evidence type="ECO:0000256" key="6">
    <source>
        <dbReference type="SAM" id="MobiDB-lite"/>
    </source>
</evidence>
<name>A0ABS1LQA2_9MICO</name>
<evidence type="ECO:0000256" key="3">
    <source>
        <dbReference type="ARBA" id="ARBA00023125"/>
    </source>
</evidence>
<protein>
    <submittedName>
        <fullName evidence="8">AAA family ATPase</fullName>
    </submittedName>
</protein>
<dbReference type="InterPro" id="IPR036388">
    <property type="entry name" value="WH-like_DNA-bd_sf"/>
</dbReference>
<evidence type="ECO:0000313" key="9">
    <source>
        <dbReference type="Proteomes" id="UP000675409"/>
    </source>
</evidence>